<evidence type="ECO:0000256" key="3">
    <source>
        <dbReference type="SAM" id="Phobius"/>
    </source>
</evidence>
<evidence type="ECO:0000313" key="4">
    <source>
        <dbReference type="EMBL" id="TKR69163.1"/>
    </source>
</evidence>
<organism evidence="4 5">
    <name type="scientific">Steinernema carpocapsae</name>
    <name type="common">Entomopathogenic nematode</name>
    <dbReference type="NCBI Taxonomy" id="34508"/>
    <lineage>
        <taxon>Eukaryota</taxon>
        <taxon>Metazoa</taxon>
        <taxon>Ecdysozoa</taxon>
        <taxon>Nematoda</taxon>
        <taxon>Chromadorea</taxon>
        <taxon>Rhabditida</taxon>
        <taxon>Tylenchina</taxon>
        <taxon>Panagrolaimomorpha</taxon>
        <taxon>Strongyloidoidea</taxon>
        <taxon>Steinernematidae</taxon>
        <taxon>Steinernema</taxon>
    </lineage>
</organism>
<protein>
    <submittedName>
        <fullName evidence="4">Uncharacterized protein</fullName>
    </submittedName>
</protein>
<evidence type="ECO:0000256" key="2">
    <source>
        <dbReference type="ARBA" id="ARBA00022801"/>
    </source>
</evidence>
<comment type="caution">
    <text evidence="4">The sequence shown here is derived from an EMBL/GenBank/DDBJ whole genome shotgun (WGS) entry which is preliminary data.</text>
</comment>
<comment type="similarity">
    <text evidence="1">Belongs to the DNase II family.</text>
</comment>
<evidence type="ECO:0000256" key="1">
    <source>
        <dbReference type="ARBA" id="ARBA00007527"/>
    </source>
</evidence>
<proteinExistence type="inferred from homology"/>
<keyword evidence="5" id="KW-1185">Reference proteome</keyword>
<keyword evidence="2" id="KW-0378">Hydrolase</keyword>
<dbReference type="Proteomes" id="UP000298663">
    <property type="component" value="Unassembled WGS sequence"/>
</dbReference>
<keyword evidence="3" id="KW-0472">Membrane</keyword>
<evidence type="ECO:0000313" key="5">
    <source>
        <dbReference type="Proteomes" id="UP000298663"/>
    </source>
</evidence>
<dbReference type="PANTHER" id="PTHR10858:SF22">
    <property type="entry name" value="DEOXYRIBONUCLEASE II-RELATED"/>
    <property type="match status" value="1"/>
</dbReference>
<dbReference type="PANTHER" id="PTHR10858">
    <property type="entry name" value="DEOXYRIBONUCLEASE II"/>
    <property type="match status" value="1"/>
</dbReference>
<dbReference type="AlphaFoldDB" id="A0A4U5MJB3"/>
<name>A0A4U5MJB3_STECR</name>
<dbReference type="Pfam" id="PF03265">
    <property type="entry name" value="DNase_II"/>
    <property type="match status" value="1"/>
</dbReference>
<reference evidence="4 5" key="2">
    <citation type="journal article" date="2019" name="G3 (Bethesda)">
        <title>Hybrid Assembly of the Genome of the Entomopathogenic Nematode Steinernema carpocapsae Identifies the X-Chromosome.</title>
        <authorList>
            <person name="Serra L."/>
            <person name="Macchietto M."/>
            <person name="Macias-Munoz A."/>
            <person name="McGill C.J."/>
            <person name="Rodriguez I.M."/>
            <person name="Rodriguez B."/>
            <person name="Murad R."/>
            <person name="Mortazavi A."/>
        </authorList>
    </citation>
    <scope>NUCLEOTIDE SEQUENCE [LARGE SCALE GENOMIC DNA]</scope>
    <source>
        <strain evidence="4 5">ALL</strain>
    </source>
</reference>
<sequence>MFVQGTRSRLWRRTAVATVIFFAVFCLALWIYYDVEPVKEALPQQPQELHCLDSAGRPVDWFLAVKTAYKSSDVLMLYSRPNAHLTEFELETLQDGHAIYRTLNQISESQCRIFMLERPIFKERYAKQLLLALGPLERVFGSLCKSRIPLQTHDPLCSYQRSNDSAQPGHVKGFDDYFWSNNVNSDDAYRQYVLCTSHSTVELTNIATYLTYTKVNPLYGDLLQKDTGRSPLAEIQQAEIQTKGGEQLKFIFKILDKIAGQRLIKFTDIDKLDVPEFVKFIDEHLTIAIRSFHHGNFNSSCLKTIENGQLKYISCILVIKEYFLPYKLSSGLAPPVSTPPTFPFFRNENKEHMKFFLDLPETGLHGKFYRTCFSDLNDQEAQYDRGETSSCFLRPDLNKIFRCSIGKIEDSKLTNRPALRNLLQKLAYGCDANAPAWNLLQKYSSG</sequence>
<keyword evidence="3" id="KW-1133">Transmembrane helix</keyword>
<reference evidence="4 5" key="1">
    <citation type="journal article" date="2015" name="Genome Biol.">
        <title>Comparative genomics of Steinernema reveals deeply conserved gene regulatory networks.</title>
        <authorList>
            <person name="Dillman A.R."/>
            <person name="Macchietto M."/>
            <person name="Porter C.F."/>
            <person name="Rogers A."/>
            <person name="Williams B."/>
            <person name="Antoshechkin I."/>
            <person name="Lee M.M."/>
            <person name="Goodwin Z."/>
            <person name="Lu X."/>
            <person name="Lewis E.E."/>
            <person name="Goodrich-Blair H."/>
            <person name="Stock S.P."/>
            <person name="Adams B.J."/>
            <person name="Sternberg P.W."/>
            <person name="Mortazavi A."/>
        </authorList>
    </citation>
    <scope>NUCLEOTIDE SEQUENCE [LARGE SCALE GENOMIC DNA]</scope>
    <source>
        <strain evidence="4 5">ALL</strain>
    </source>
</reference>
<dbReference type="GO" id="GO:0006309">
    <property type="term" value="P:apoptotic DNA fragmentation"/>
    <property type="evidence" value="ECO:0007669"/>
    <property type="project" value="TreeGrafter"/>
</dbReference>
<dbReference type="InterPro" id="IPR004947">
    <property type="entry name" value="DNase_II"/>
</dbReference>
<accession>A0A4U5MJB3</accession>
<feature type="transmembrane region" description="Helical" evidence="3">
    <location>
        <begin position="14"/>
        <end position="33"/>
    </location>
</feature>
<dbReference type="EMBL" id="AZBU02000007">
    <property type="protein sequence ID" value="TKR69163.1"/>
    <property type="molecule type" value="Genomic_DNA"/>
</dbReference>
<dbReference type="GO" id="GO:0004531">
    <property type="term" value="F:deoxyribonuclease II activity"/>
    <property type="evidence" value="ECO:0007669"/>
    <property type="project" value="InterPro"/>
</dbReference>
<keyword evidence="3" id="KW-0812">Transmembrane</keyword>
<gene>
    <name evidence="4" type="ORF">L596_021352</name>
</gene>